<reference evidence="13" key="1">
    <citation type="submission" date="2011-05" db="EMBL/GenBank/DDBJ databases">
        <authorList>
            <person name="Richards S.R."/>
            <person name="Qu J."/>
            <person name="Jiang H."/>
            <person name="Jhangiani S.N."/>
            <person name="Agravi P."/>
            <person name="Goodspeed R."/>
            <person name="Gross S."/>
            <person name="Mandapat C."/>
            <person name="Jackson L."/>
            <person name="Mathew T."/>
            <person name="Pu L."/>
            <person name="Thornton R."/>
            <person name="Saada N."/>
            <person name="Wilczek-Boney K.B."/>
            <person name="Lee S."/>
            <person name="Kovar C."/>
            <person name="Wu Y."/>
            <person name="Scherer S.E."/>
            <person name="Worley K.C."/>
            <person name="Muzny D.M."/>
            <person name="Gibbs R."/>
        </authorList>
    </citation>
    <scope>NUCLEOTIDE SEQUENCE</scope>
    <source>
        <strain evidence="13">Brora</strain>
    </source>
</reference>
<name>T1JE46_STRMM</name>
<comment type="function">
    <text evidence="1 11">Transcription elongation factor implicated in the maintenance of proper chromatin structure in actively transcribed regions.</text>
</comment>
<accession>T1JE46</accession>
<sequence length="83" mass="9774">MGRKKSQRKPPPKRKAIESLPTKFDCSFCNHQRSCEVNMDFKKKTAMIMCNVCFEDFQTRIHMLSEPIDVFSDWIDACERANK</sequence>
<dbReference type="InterPro" id="IPR038567">
    <property type="entry name" value="T_Elf1_sf"/>
</dbReference>
<dbReference type="GO" id="GO:0008270">
    <property type="term" value="F:zinc ion binding"/>
    <property type="evidence" value="ECO:0007669"/>
    <property type="project" value="UniProtKB-KW"/>
</dbReference>
<reference evidence="12" key="2">
    <citation type="submission" date="2015-02" db="UniProtKB">
        <authorList>
            <consortium name="EnsemblMetazoa"/>
        </authorList>
    </citation>
    <scope>IDENTIFICATION</scope>
</reference>
<evidence type="ECO:0000313" key="13">
    <source>
        <dbReference type="Proteomes" id="UP000014500"/>
    </source>
</evidence>
<evidence type="ECO:0000256" key="3">
    <source>
        <dbReference type="ARBA" id="ARBA00009730"/>
    </source>
</evidence>
<dbReference type="PANTHER" id="PTHR20934">
    <property type="entry name" value="TRANSCRIPTION ELONGATION FACTOR 1 HOMOLOG"/>
    <property type="match status" value="1"/>
</dbReference>
<dbReference type="Pfam" id="PF05129">
    <property type="entry name" value="Zn_ribbon_Elf1"/>
    <property type="match status" value="1"/>
</dbReference>
<keyword evidence="5 11" id="KW-0479">Metal-binding</keyword>
<dbReference type="GO" id="GO:0008023">
    <property type="term" value="C:transcription elongation factor complex"/>
    <property type="evidence" value="ECO:0007669"/>
    <property type="project" value="TreeGrafter"/>
</dbReference>
<keyword evidence="9 11" id="KW-0804">Transcription</keyword>
<comment type="similarity">
    <text evidence="3 11">Belongs to the ELOF1 family.</text>
</comment>
<dbReference type="HOGENOM" id="CLU_105983_2_0_1"/>
<keyword evidence="6 11" id="KW-0863">Zinc-finger</keyword>
<dbReference type="InterPro" id="IPR007808">
    <property type="entry name" value="Elf1"/>
</dbReference>
<dbReference type="FunFam" id="2.20.25.190:FF:000001">
    <property type="entry name" value="Transcription elongation factor 1 homolog"/>
    <property type="match status" value="1"/>
</dbReference>
<dbReference type="PhylomeDB" id="T1JE46"/>
<keyword evidence="10 11" id="KW-0539">Nucleus</keyword>
<evidence type="ECO:0000256" key="4">
    <source>
        <dbReference type="ARBA" id="ARBA00014973"/>
    </source>
</evidence>
<dbReference type="EnsemblMetazoa" id="SMAR012084-RA">
    <property type="protein sequence ID" value="SMAR012084-PA"/>
    <property type="gene ID" value="SMAR012084"/>
</dbReference>
<evidence type="ECO:0000256" key="9">
    <source>
        <dbReference type="ARBA" id="ARBA00023163"/>
    </source>
</evidence>
<dbReference type="AlphaFoldDB" id="T1JE46"/>
<dbReference type="EMBL" id="JH432116">
    <property type="status" value="NOT_ANNOTATED_CDS"/>
    <property type="molecule type" value="Genomic_DNA"/>
</dbReference>
<comment type="subcellular location">
    <subcellularLocation>
        <location evidence="2 11">Nucleus</location>
    </subcellularLocation>
</comment>
<dbReference type="GO" id="GO:0000993">
    <property type="term" value="F:RNA polymerase II complex binding"/>
    <property type="evidence" value="ECO:0007669"/>
    <property type="project" value="TreeGrafter"/>
</dbReference>
<evidence type="ECO:0000256" key="1">
    <source>
        <dbReference type="ARBA" id="ARBA00003357"/>
    </source>
</evidence>
<evidence type="ECO:0000256" key="8">
    <source>
        <dbReference type="ARBA" id="ARBA00023015"/>
    </source>
</evidence>
<dbReference type="SUPFAM" id="SSF57783">
    <property type="entry name" value="Zinc beta-ribbon"/>
    <property type="match status" value="1"/>
</dbReference>
<dbReference type="eggNOG" id="KOG3214">
    <property type="taxonomic scope" value="Eukaryota"/>
</dbReference>
<keyword evidence="7 11" id="KW-0862">Zinc</keyword>
<keyword evidence="8 11" id="KW-0805">Transcription regulation</keyword>
<evidence type="ECO:0000256" key="6">
    <source>
        <dbReference type="ARBA" id="ARBA00022771"/>
    </source>
</evidence>
<evidence type="ECO:0000313" key="12">
    <source>
        <dbReference type="EnsemblMetazoa" id="SMAR012084-PA"/>
    </source>
</evidence>
<evidence type="ECO:0000256" key="2">
    <source>
        <dbReference type="ARBA" id="ARBA00004123"/>
    </source>
</evidence>
<organism evidence="12 13">
    <name type="scientific">Strigamia maritima</name>
    <name type="common">European centipede</name>
    <name type="synonym">Geophilus maritimus</name>
    <dbReference type="NCBI Taxonomy" id="126957"/>
    <lineage>
        <taxon>Eukaryota</taxon>
        <taxon>Metazoa</taxon>
        <taxon>Ecdysozoa</taxon>
        <taxon>Arthropoda</taxon>
        <taxon>Myriapoda</taxon>
        <taxon>Chilopoda</taxon>
        <taxon>Pleurostigmophora</taxon>
        <taxon>Geophilomorpha</taxon>
        <taxon>Linotaeniidae</taxon>
        <taxon>Strigamia</taxon>
    </lineage>
</organism>
<dbReference type="PANTHER" id="PTHR20934:SF0">
    <property type="entry name" value="TRANSCRIPTION ELONGATION FACTOR 1 HOMOLOG"/>
    <property type="match status" value="1"/>
</dbReference>
<dbReference type="Proteomes" id="UP000014500">
    <property type="component" value="Unassembled WGS sequence"/>
</dbReference>
<evidence type="ECO:0000256" key="11">
    <source>
        <dbReference type="RuleBase" id="RU364033"/>
    </source>
</evidence>
<evidence type="ECO:0000256" key="5">
    <source>
        <dbReference type="ARBA" id="ARBA00022723"/>
    </source>
</evidence>
<evidence type="ECO:0000256" key="10">
    <source>
        <dbReference type="ARBA" id="ARBA00023242"/>
    </source>
</evidence>
<proteinExistence type="inferred from homology"/>
<protein>
    <recommendedName>
        <fullName evidence="4 11">Transcription elongation factor 1 homolog</fullName>
    </recommendedName>
</protein>
<dbReference type="Gene3D" id="2.20.25.190">
    <property type="match status" value="1"/>
</dbReference>
<keyword evidence="13" id="KW-1185">Reference proteome</keyword>
<evidence type="ECO:0000256" key="7">
    <source>
        <dbReference type="ARBA" id="ARBA00022833"/>
    </source>
</evidence>
<dbReference type="STRING" id="126957.T1JE46"/>
<dbReference type="GO" id="GO:0006368">
    <property type="term" value="P:transcription elongation by RNA polymerase II"/>
    <property type="evidence" value="ECO:0007669"/>
    <property type="project" value="TreeGrafter"/>
</dbReference>